<evidence type="ECO:0000313" key="1">
    <source>
        <dbReference type="EMBL" id="MFC5713165.1"/>
    </source>
</evidence>
<dbReference type="EMBL" id="JBHSOZ010000004">
    <property type="protein sequence ID" value="MFC5713165.1"/>
    <property type="molecule type" value="Genomic_DNA"/>
</dbReference>
<proteinExistence type="predicted"/>
<name>A0ABW0YP73_9BACI</name>
<sequence length="159" mass="18569">MRRMDLVLDTHLTELSIQTAAECIIETILDNPKTTIKKVLYNINFYWKQIPSACFSSHKAYLLTTAAFTDYLLNFLPVLYTIHVSKKLKLNEEVTLYIEDNSHNISQKEAWLFIGDKREVTKALLIKAENVMKKECNGEEWKLNIIMLTTGRHLKKSYR</sequence>
<gene>
    <name evidence="1" type="ORF">ACFPU1_10245</name>
</gene>
<evidence type="ECO:0000313" key="2">
    <source>
        <dbReference type="Proteomes" id="UP001596142"/>
    </source>
</evidence>
<accession>A0ABW0YP73</accession>
<keyword evidence="2" id="KW-1185">Reference proteome</keyword>
<protein>
    <submittedName>
        <fullName evidence="1">Uncharacterized protein</fullName>
    </submittedName>
</protein>
<dbReference type="RefSeq" id="WP_385940707.1">
    <property type="nucleotide sequence ID" value="NZ_JBHSOZ010000004.1"/>
</dbReference>
<comment type="caution">
    <text evidence="1">The sequence shown here is derived from an EMBL/GenBank/DDBJ whole genome shotgun (WGS) entry which is preliminary data.</text>
</comment>
<reference evidence="2" key="1">
    <citation type="journal article" date="2019" name="Int. J. Syst. Evol. Microbiol.">
        <title>The Global Catalogue of Microorganisms (GCM) 10K type strain sequencing project: providing services to taxonomists for standard genome sequencing and annotation.</title>
        <authorList>
            <consortium name="The Broad Institute Genomics Platform"/>
            <consortium name="The Broad Institute Genome Sequencing Center for Infectious Disease"/>
            <person name="Wu L."/>
            <person name="Ma J."/>
        </authorList>
    </citation>
    <scope>NUCLEOTIDE SEQUENCE [LARGE SCALE GENOMIC DNA]</scope>
    <source>
        <strain evidence="2">CECT 7184</strain>
    </source>
</reference>
<dbReference type="Proteomes" id="UP001596142">
    <property type="component" value="Unassembled WGS sequence"/>
</dbReference>
<organism evidence="1 2">
    <name type="scientific">Thalassorhabdus alkalitolerans</name>
    <dbReference type="NCBI Taxonomy" id="2282697"/>
    <lineage>
        <taxon>Bacteria</taxon>
        <taxon>Bacillati</taxon>
        <taxon>Bacillota</taxon>
        <taxon>Bacilli</taxon>
        <taxon>Bacillales</taxon>
        <taxon>Bacillaceae</taxon>
        <taxon>Thalassorhabdus</taxon>
    </lineage>
</organism>